<comment type="caution">
    <text evidence="1">The sequence shown here is derived from an EMBL/GenBank/DDBJ whole genome shotgun (WGS) entry which is preliminary data.</text>
</comment>
<dbReference type="EMBL" id="BMTZ01000010">
    <property type="protein sequence ID" value="GGT59153.1"/>
    <property type="molecule type" value="Genomic_DNA"/>
</dbReference>
<proteinExistence type="predicted"/>
<name>A0ABQ2U061_9ACTN</name>
<organism evidence="1 2">
    <name type="scientific">Streptomyces variabilis</name>
    <dbReference type="NCBI Taxonomy" id="67372"/>
    <lineage>
        <taxon>Bacteria</taxon>
        <taxon>Bacillati</taxon>
        <taxon>Actinomycetota</taxon>
        <taxon>Actinomycetes</taxon>
        <taxon>Kitasatosporales</taxon>
        <taxon>Streptomycetaceae</taxon>
        <taxon>Streptomyces</taxon>
        <taxon>Streptomyces griseoincarnatus group</taxon>
    </lineage>
</organism>
<evidence type="ECO:0000313" key="1">
    <source>
        <dbReference type="EMBL" id="GGT59153.1"/>
    </source>
</evidence>
<keyword evidence="2" id="KW-1185">Reference proteome</keyword>
<gene>
    <name evidence="1" type="ORF">GCM10010287_36680</name>
</gene>
<evidence type="ECO:0000313" key="2">
    <source>
        <dbReference type="Proteomes" id="UP000629911"/>
    </source>
</evidence>
<protein>
    <recommendedName>
        <fullName evidence="3">Transposase</fullName>
    </recommendedName>
</protein>
<dbReference type="Proteomes" id="UP000629911">
    <property type="component" value="Unassembled WGS sequence"/>
</dbReference>
<reference evidence="2" key="1">
    <citation type="journal article" date="2019" name="Int. J. Syst. Evol. Microbiol.">
        <title>The Global Catalogue of Microorganisms (GCM) 10K type strain sequencing project: providing services to taxonomists for standard genome sequencing and annotation.</title>
        <authorList>
            <consortium name="The Broad Institute Genomics Platform"/>
            <consortium name="The Broad Institute Genome Sequencing Center for Infectious Disease"/>
            <person name="Wu L."/>
            <person name="Ma J."/>
        </authorList>
    </citation>
    <scope>NUCLEOTIDE SEQUENCE [LARGE SCALE GENOMIC DNA]</scope>
    <source>
        <strain evidence="2">JCM 4422</strain>
    </source>
</reference>
<sequence>MVTRRTRVTVGGQVVFQARTWTVAVLEGLRVQLVDAEGAVASVVWAHLLADEHFEVVGQAKPGAVGPLGMLDALEKEVRERAL</sequence>
<accession>A0ABQ2U061</accession>
<evidence type="ECO:0008006" key="3">
    <source>
        <dbReference type="Google" id="ProtNLM"/>
    </source>
</evidence>